<accession>A0ACB7YL27</accession>
<name>A0ACB7YL27_9ERIC</name>
<keyword evidence="2" id="KW-1185">Reference proteome</keyword>
<dbReference type="Proteomes" id="UP000828048">
    <property type="component" value="Chromosome 11"/>
</dbReference>
<evidence type="ECO:0000313" key="2">
    <source>
        <dbReference type="Proteomes" id="UP000828048"/>
    </source>
</evidence>
<gene>
    <name evidence="1" type="ORF">Vadar_007145</name>
</gene>
<evidence type="ECO:0000313" key="1">
    <source>
        <dbReference type="EMBL" id="KAH7853834.1"/>
    </source>
</evidence>
<comment type="caution">
    <text evidence="1">The sequence shown here is derived from an EMBL/GenBank/DDBJ whole genome shotgun (WGS) entry which is preliminary data.</text>
</comment>
<organism evidence="1 2">
    <name type="scientific">Vaccinium darrowii</name>
    <dbReference type="NCBI Taxonomy" id="229202"/>
    <lineage>
        <taxon>Eukaryota</taxon>
        <taxon>Viridiplantae</taxon>
        <taxon>Streptophyta</taxon>
        <taxon>Embryophyta</taxon>
        <taxon>Tracheophyta</taxon>
        <taxon>Spermatophyta</taxon>
        <taxon>Magnoliopsida</taxon>
        <taxon>eudicotyledons</taxon>
        <taxon>Gunneridae</taxon>
        <taxon>Pentapetalae</taxon>
        <taxon>asterids</taxon>
        <taxon>Ericales</taxon>
        <taxon>Ericaceae</taxon>
        <taxon>Vaccinioideae</taxon>
        <taxon>Vaccinieae</taxon>
        <taxon>Vaccinium</taxon>
    </lineage>
</organism>
<reference evidence="1 2" key="1">
    <citation type="journal article" date="2021" name="Hortic Res">
        <title>High-quality reference genome and annotation aids understanding of berry development for evergreen blueberry (Vaccinium darrowii).</title>
        <authorList>
            <person name="Yu J."/>
            <person name="Hulse-Kemp A.M."/>
            <person name="Babiker E."/>
            <person name="Staton M."/>
        </authorList>
    </citation>
    <scope>NUCLEOTIDE SEQUENCE [LARGE SCALE GENOMIC DNA]</scope>
    <source>
        <strain evidence="2">cv. NJ 8807/NJ 8810</strain>
        <tissue evidence="1">Young leaf</tissue>
    </source>
</reference>
<proteinExistence type="predicted"/>
<sequence>MPLRLVGSPHRAFIFSETLSTRFLLLLFPLRFSTSAMSNRPNFQGGRRGGGPNSGRGGGGARRGGGRGGGGGGGRGERRWWDPVWRAERLRQQAAEMEVLDENEWWGKMEQFKRGGEQELIIKRNYSRGDQQILSDMAYQLGVYFHAYNKGKALVVSKVPLPNYHADLDDRHGSTQKEIRMSTETEKRVGNLLGSSKGEVPIDNSPNASSQSSKQSVPGVDISKPVPVLVTDASKERVSLELKERQEKMKTCDSVKALQSFREKLPAFKVRSKFLKAVAENQVEFYKLLVLFNAGIPCAALHLPINQEKFTDGPEARSTVYMGNYVETLPKKVRLLSSLTVCPGNFVRFGKMYSTKSSGMKQLVGEEEKYEGVRRRASDKYAAELRESLGVFKTAKEATKAVQKAKAERVKQRRKEADSI</sequence>
<dbReference type="EMBL" id="CM037161">
    <property type="protein sequence ID" value="KAH7853834.1"/>
    <property type="molecule type" value="Genomic_DNA"/>
</dbReference>
<protein>
    <submittedName>
        <fullName evidence="1">Uncharacterized protein</fullName>
    </submittedName>
</protein>